<name>A0A1B8ZBY9_9FLAO</name>
<accession>A0A1B8ZBY9</accession>
<dbReference type="NCBIfam" id="NF041635">
    <property type="entry name" value="STM3941_fam"/>
    <property type="match status" value="1"/>
</dbReference>
<feature type="transmembrane region" description="Helical" evidence="1">
    <location>
        <begin position="30"/>
        <end position="49"/>
    </location>
</feature>
<protein>
    <recommendedName>
        <fullName evidence="4">YcxB-like protein domain-containing protein</fullName>
    </recommendedName>
</protein>
<dbReference type="InterPro" id="IPR048136">
    <property type="entry name" value="STM3941-like"/>
</dbReference>
<keyword evidence="3" id="KW-1185">Reference proteome</keyword>
<evidence type="ECO:0000313" key="3">
    <source>
        <dbReference type="Proteomes" id="UP000092651"/>
    </source>
</evidence>
<organism evidence="2 3">
    <name type="scientific">Chryseobacterium artocarpi</name>
    <dbReference type="NCBI Taxonomy" id="1414727"/>
    <lineage>
        <taxon>Bacteria</taxon>
        <taxon>Pseudomonadati</taxon>
        <taxon>Bacteroidota</taxon>
        <taxon>Flavobacteriia</taxon>
        <taxon>Flavobacteriales</taxon>
        <taxon>Weeksellaceae</taxon>
        <taxon>Chryseobacterium group</taxon>
        <taxon>Chryseobacterium</taxon>
    </lineage>
</organism>
<reference evidence="2 3" key="1">
    <citation type="submission" date="2016-07" db="EMBL/GenBank/DDBJ databases">
        <authorList>
            <person name="Jeong J.-J."/>
            <person name="Kim D.W."/>
            <person name="Sang M.K."/>
            <person name="Choi I.-G."/>
            <person name="Kim K.D."/>
        </authorList>
    </citation>
    <scope>NUCLEOTIDE SEQUENCE [LARGE SCALE GENOMIC DNA]</scope>
    <source>
        <strain evidence="2 3">UTM-3</strain>
    </source>
</reference>
<keyword evidence="1" id="KW-1133">Transmembrane helix</keyword>
<evidence type="ECO:0000256" key="1">
    <source>
        <dbReference type="SAM" id="Phobius"/>
    </source>
</evidence>
<gene>
    <name evidence="2" type="ORF">BBI01_17700</name>
</gene>
<dbReference type="EMBL" id="MAYH01000048">
    <property type="protein sequence ID" value="OCA69046.1"/>
    <property type="molecule type" value="Genomic_DNA"/>
</dbReference>
<evidence type="ECO:0008006" key="4">
    <source>
        <dbReference type="Google" id="ProtNLM"/>
    </source>
</evidence>
<proteinExistence type="predicted"/>
<dbReference type="AlphaFoldDB" id="A0A1B8ZBY9"/>
<keyword evidence="1" id="KW-0472">Membrane</keyword>
<feature type="transmembrane region" description="Helical" evidence="1">
    <location>
        <begin position="55"/>
        <end position="74"/>
    </location>
</feature>
<keyword evidence="1" id="KW-0812">Transmembrane</keyword>
<sequence>METTGIKALSISEKRLSISMIEIKFKKNNILFSLYLSILGLAVSVYVLFHLSLIVQLISVFWIAVIAHVIYTKYQQLTKAKKGMPALEINDHGITNNTSPQPIYLRWGEITSFQTGFYRNNNILINPKDPEKYRNKEMNQFFQIIGSIFSSKPEALWIDTDVLNIKKDELLHLLNRKLYKN</sequence>
<dbReference type="Proteomes" id="UP000092651">
    <property type="component" value="Unassembled WGS sequence"/>
</dbReference>
<comment type="caution">
    <text evidence="2">The sequence shown here is derived from an EMBL/GenBank/DDBJ whole genome shotgun (WGS) entry which is preliminary data.</text>
</comment>
<evidence type="ECO:0000313" key="2">
    <source>
        <dbReference type="EMBL" id="OCA69046.1"/>
    </source>
</evidence>